<protein>
    <submittedName>
        <fullName evidence="1">Uncharacterized protein</fullName>
    </submittedName>
</protein>
<dbReference type="AlphaFoldDB" id="U9UN58"/>
<dbReference type="EMBL" id="KI276116">
    <property type="protein sequence ID" value="ESA21825.1"/>
    <property type="molecule type" value="Genomic_DNA"/>
</dbReference>
<evidence type="ECO:0000313" key="1">
    <source>
        <dbReference type="EMBL" id="ESA21825.1"/>
    </source>
</evidence>
<organism evidence="1">
    <name type="scientific">Rhizophagus irregularis (strain DAOM 181602 / DAOM 197198 / MUCL 43194)</name>
    <name type="common">Arbuscular mycorrhizal fungus</name>
    <name type="synonym">Glomus intraradices</name>
    <dbReference type="NCBI Taxonomy" id="747089"/>
    <lineage>
        <taxon>Eukaryota</taxon>
        <taxon>Fungi</taxon>
        <taxon>Fungi incertae sedis</taxon>
        <taxon>Mucoromycota</taxon>
        <taxon>Glomeromycotina</taxon>
        <taxon>Glomeromycetes</taxon>
        <taxon>Glomerales</taxon>
        <taxon>Glomeraceae</taxon>
        <taxon>Rhizophagus</taxon>
    </lineage>
</organism>
<sequence>MLFQCLFYELVKQNEFTNKTQALIIEEMKKLHVANLFEGQEATRGQNIEKIWREFYRLYKIMHQKSITNEEINQFEVNGSMIFAGTVNSANQQQGMYDYFLEEQQWAAENQRDL</sequence>
<name>U9UN58_RHIID</name>
<accession>U9UN58</accession>
<gene>
    <name evidence="1" type="ORF">GLOINDRAFT_17073</name>
</gene>
<reference evidence="1" key="1">
    <citation type="submission" date="2013-07" db="EMBL/GenBank/DDBJ databases">
        <title>The genome of an arbuscular mycorrhizal fungus provides insights into the evolution of the oldest plant symbiosis.</title>
        <authorList>
            <consortium name="DOE Joint Genome Institute"/>
            <person name="Tisserant E."/>
            <person name="Malbreil M."/>
            <person name="Kuo A."/>
            <person name="Kohler A."/>
            <person name="Symeonidi A."/>
            <person name="Balestrini R."/>
            <person name="Charron P."/>
            <person name="Duensing N."/>
            <person name="Frei-dit-Frey N."/>
            <person name="Gianinazzi-Pearson V."/>
            <person name="Gilbert B."/>
            <person name="Handa Y."/>
            <person name="Hijri M."/>
            <person name="Kaul R."/>
            <person name="Kawaguchi M."/>
            <person name="Krajinski F."/>
            <person name="Lammers P."/>
            <person name="Lapierre D."/>
            <person name="Masclaux F.G."/>
            <person name="Murat C."/>
            <person name="Morin E."/>
            <person name="Ndikumana S."/>
            <person name="Pagni M."/>
            <person name="Petitpierre D."/>
            <person name="Requena N."/>
            <person name="Rosikiewicz P."/>
            <person name="Riley R."/>
            <person name="Saito K."/>
            <person name="San Clemente H."/>
            <person name="Shapiro H."/>
            <person name="van Tuinen D."/>
            <person name="Becard G."/>
            <person name="Bonfante P."/>
            <person name="Paszkowski U."/>
            <person name="Shachar-Hill Y."/>
            <person name="Young J.P."/>
            <person name="Sanders I.R."/>
            <person name="Henrissat B."/>
            <person name="Rensing S.A."/>
            <person name="Grigoriev I.V."/>
            <person name="Corradi N."/>
            <person name="Roux C."/>
            <person name="Martin F."/>
        </authorList>
    </citation>
    <scope>NUCLEOTIDE SEQUENCE</scope>
    <source>
        <strain evidence="1">DAOM 197198</strain>
    </source>
</reference>
<proteinExistence type="predicted"/>
<dbReference type="HOGENOM" id="CLU_2122330_0_0_1"/>